<keyword evidence="7" id="KW-0472">Membrane</keyword>
<evidence type="ECO:0000256" key="5">
    <source>
        <dbReference type="ARBA" id="ARBA00022840"/>
    </source>
</evidence>
<keyword evidence="2" id="KW-0808">Transferase</keyword>
<dbReference type="InterPro" id="IPR011009">
    <property type="entry name" value="Kinase-like_dom_sf"/>
</dbReference>
<dbReference type="PANTHER" id="PTHR24347">
    <property type="entry name" value="SERINE/THREONINE-PROTEIN KINASE"/>
    <property type="match status" value="1"/>
</dbReference>
<dbReference type="AlphaFoldDB" id="A0A9X0CJL1"/>
<dbReference type="EMBL" id="MU827314">
    <property type="protein sequence ID" value="KAJ7358918.1"/>
    <property type="molecule type" value="Genomic_DNA"/>
</dbReference>
<sequence>MATLERAVFSQDFEMKDFIGEGTFAKVFKCVERKTGQDFAVKTFQSEDENFDRQLIDNEVDIWRTLQHRNIVSLHKGFYEDRRIWVVLELVNGKTLFDEILNQIVLSEEESRGRIQQLIEGLDYLHRKRIVHRDINADNILLQNVDGKTIVKLTDFGLARGLPQDSDVITCDIEGTPLYLAPETILADPIGAAVDIWACGVILFLLLVVIHHSGKTMTEN</sequence>
<evidence type="ECO:0000256" key="3">
    <source>
        <dbReference type="ARBA" id="ARBA00022741"/>
    </source>
</evidence>
<dbReference type="PROSITE" id="PS00107">
    <property type="entry name" value="PROTEIN_KINASE_ATP"/>
    <property type="match status" value="1"/>
</dbReference>
<comment type="caution">
    <text evidence="9">The sequence shown here is derived from an EMBL/GenBank/DDBJ whole genome shotgun (WGS) entry which is preliminary data.</text>
</comment>
<dbReference type="SUPFAM" id="SSF56112">
    <property type="entry name" value="Protein kinase-like (PK-like)"/>
    <property type="match status" value="1"/>
</dbReference>
<keyword evidence="5 6" id="KW-0067">ATP-binding</keyword>
<feature type="transmembrane region" description="Helical" evidence="7">
    <location>
        <begin position="190"/>
        <end position="210"/>
    </location>
</feature>
<dbReference type="GO" id="GO:0005524">
    <property type="term" value="F:ATP binding"/>
    <property type="evidence" value="ECO:0007669"/>
    <property type="project" value="UniProtKB-UniRule"/>
</dbReference>
<dbReference type="GO" id="GO:0004674">
    <property type="term" value="F:protein serine/threonine kinase activity"/>
    <property type="evidence" value="ECO:0007669"/>
    <property type="project" value="UniProtKB-KW"/>
</dbReference>
<keyword evidence="1" id="KW-0723">Serine/threonine-protein kinase</keyword>
<keyword evidence="7" id="KW-1133">Transmembrane helix</keyword>
<keyword evidence="3 6" id="KW-0547">Nucleotide-binding</keyword>
<proteinExistence type="predicted"/>
<keyword evidence="10" id="KW-1185">Reference proteome</keyword>
<evidence type="ECO:0000256" key="2">
    <source>
        <dbReference type="ARBA" id="ARBA00022679"/>
    </source>
</evidence>
<accession>A0A9X0CJL1</accession>
<evidence type="ECO:0000259" key="8">
    <source>
        <dbReference type="PROSITE" id="PS50011"/>
    </source>
</evidence>
<name>A0A9X0CJL1_9CNID</name>
<dbReference type="Gene3D" id="1.10.510.10">
    <property type="entry name" value="Transferase(Phosphotransferase) domain 1"/>
    <property type="match status" value="1"/>
</dbReference>
<feature type="domain" description="Protein kinase" evidence="8">
    <location>
        <begin position="13"/>
        <end position="220"/>
    </location>
</feature>
<evidence type="ECO:0000256" key="1">
    <source>
        <dbReference type="ARBA" id="ARBA00022527"/>
    </source>
</evidence>
<dbReference type="Proteomes" id="UP001163046">
    <property type="component" value="Unassembled WGS sequence"/>
</dbReference>
<reference evidence="9" key="1">
    <citation type="submission" date="2023-01" db="EMBL/GenBank/DDBJ databases">
        <title>Genome assembly of the deep-sea coral Lophelia pertusa.</title>
        <authorList>
            <person name="Herrera S."/>
            <person name="Cordes E."/>
        </authorList>
    </citation>
    <scope>NUCLEOTIDE SEQUENCE</scope>
    <source>
        <strain evidence="9">USNM1676648</strain>
        <tissue evidence="9">Polyp</tissue>
    </source>
</reference>
<keyword evidence="7" id="KW-0812">Transmembrane</keyword>
<dbReference type="InterPro" id="IPR017441">
    <property type="entry name" value="Protein_kinase_ATP_BS"/>
</dbReference>
<dbReference type="OrthoDB" id="1738954at2759"/>
<evidence type="ECO:0000313" key="10">
    <source>
        <dbReference type="Proteomes" id="UP001163046"/>
    </source>
</evidence>
<keyword evidence="4" id="KW-0418">Kinase</keyword>
<dbReference type="FunFam" id="3.30.200.20:FF:000042">
    <property type="entry name" value="Aurora kinase A"/>
    <property type="match status" value="1"/>
</dbReference>
<evidence type="ECO:0000256" key="4">
    <source>
        <dbReference type="ARBA" id="ARBA00022777"/>
    </source>
</evidence>
<gene>
    <name evidence="9" type="ORF">OS493_020759</name>
</gene>
<dbReference type="PROSITE" id="PS50011">
    <property type="entry name" value="PROTEIN_KINASE_DOM"/>
    <property type="match status" value="1"/>
</dbReference>
<protein>
    <recommendedName>
        <fullName evidence="8">Protein kinase domain-containing protein</fullName>
    </recommendedName>
</protein>
<feature type="binding site" evidence="6">
    <location>
        <position position="42"/>
    </location>
    <ligand>
        <name>ATP</name>
        <dbReference type="ChEBI" id="CHEBI:30616"/>
    </ligand>
</feature>
<dbReference type="Pfam" id="PF00069">
    <property type="entry name" value="Pkinase"/>
    <property type="match status" value="1"/>
</dbReference>
<organism evidence="9 10">
    <name type="scientific">Desmophyllum pertusum</name>
    <dbReference type="NCBI Taxonomy" id="174260"/>
    <lineage>
        <taxon>Eukaryota</taxon>
        <taxon>Metazoa</taxon>
        <taxon>Cnidaria</taxon>
        <taxon>Anthozoa</taxon>
        <taxon>Hexacorallia</taxon>
        <taxon>Scleractinia</taxon>
        <taxon>Caryophylliina</taxon>
        <taxon>Caryophylliidae</taxon>
        <taxon>Desmophyllum</taxon>
    </lineage>
</organism>
<dbReference type="InterPro" id="IPR000719">
    <property type="entry name" value="Prot_kinase_dom"/>
</dbReference>
<evidence type="ECO:0000256" key="6">
    <source>
        <dbReference type="PROSITE-ProRule" id="PRU10141"/>
    </source>
</evidence>
<evidence type="ECO:0000256" key="7">
    <source>
        <dbReference type="SAM" id="Phobius"/>
    </source>
</evidence>
<evidence type="ECO:0000313" key="9">
    <source>
        <dbReference type="EMBL" id="KAJ7358918.1"/>
    </source>
</evidence>